<dbReference type="GO" id="GO:0005794">
    <property type="term" value="C:Golgi apparatus"/>
    <property type="evidence" value="ECO:0007669"/>
    <property type="project" value="TreeGrafter"/>
</dbReference>
<evidence type="ECO:0000256" key="3">
    <source>
        <dbReference type="ARBA" id="ARBA00022676"/>
    </source>
</evidence>
<evidence type="ECO:0000256" key="6">
    <source>
        <dbReference type="ARBA" id="ARBA00022968"/>
    </source>
</evidence>
<evidence type="ECO:0000256" key="1">
    <source>
        <dbReference type="ARBA" id="ARBA00004606"/>
    </source>
</evidence>
<evidence type="ECO:0000256" key="7">
    <source>
        <dbReference type="ARBA" id="ARBA00022989"/>
    </source>
</evidence>
<comment type="caution">
    <text evidence="11">The sequence shown here is derived from an EMBL/GenBank/DDBJ whole genome shotgun (WGS) entry which is preliminary data.</text>
</comment>
<keyword evidence="4" id="KW-0808">Transferase</keyword>
<comment type="subcellular location">
    <subcellularLocation>
        <location evidence="1">Membrane</location>
        <topology evidence="1">Single-pass type II membrane protein</topology>
    </subcellularLocation>
</comment>
<evidence type="ECO:0000256" key="5">
    <source>
        <dbReference type="ARBA" id="ARBA00022692"/>
    </source>
</evidence>
<protein>
    <recommendedName>
        <fullName evidence="13">Alpha-1,3-mannosyltransferase MNT3</fullName>
    </recommendedName>
</protein>
<keyword evidence="9" id="KW-0325">Glycoprotein</keyword>
<evidence type="ECO:0000256" key="4">
    <source>
        <dbReference type="ARBA" id="ARBA00022679"/>
    </source>
</evidence>
<evidence type="ECO:0000313" key="12">
    <source>
        <dbReference type="Proteomes" id="UP000277212"/>
    </source>
</evidence>
<evidence type="ECO:0000256" key="10">
    <source>
        <dbReference type="SAM" id="Phobius"/>
    </source>
</evidence>
<dbReference type="InterPro" id="IPR022751">
    <property type="entry name" value="Alpha_mannosyltransferase"/>
</dbReference>
<dbReference type="InterPro" id="IPR029044">
    <property type="entry name" value="Nucleotide-diphossugar_trans"/>
</dbReference>
<gene>
    <name evidence="11" type="ORF">CDV36_012793</name>
</gene>
<evidence type="ECO:0008006" key="13">
    <source>
        <dbReference type="Google" id="ProtNLM"/>
    </source>
</evidence>
<feature type="transmembrane region" description="Helical" evidence="10">
    <location>
        <begin position="20"/>
        <end position="42"/>
    </location>
</feature>
<dbReference type="PANTHER" id="PTHR31392">
    <property type="entry name" value="ALPHA-1,3-MANNOSYLTRANSFERASE MNN1-RELATED"/>
    <property type="match status" value="1"/>
</dbReference>
<dbReference type="AlphaFoldDB" id="A0A3M2RQS6"/>
<dbReference type="EMBL" id="NKUJ01000332">
    <property type="protein sequence ID" value="RMJ07607.1"/>
    <property type="molecule type" value="Genomic_DNA"/>
</dbReference>
<keyword evidence="7 10" id="KW-1133">Transmembrane helix</keyword>
<comment type="similarity">
    <text evidence="2">Belongs to the MNN1/MNT family.</text>
</comment>
<organism evidence="11 12">
    <name type="scientific">Fusarium kuroshium</name>
    <dbReference type="NCBI Taxonomy" id="2010991"/>
    <lineage>
        <taxon>Eukaryota</taxon>
        <taxon>Fungi</taxon>
        <taxon>Dikarya</taxon>
        <taxon>Ascomycota</taxon>
        <taxon>Pezizomycotina</taxon>
        <taxon>Sordariomycetes</taxon>
        <taxon>Hypocreomycetidae</taxon>
        <taxon>Hypocreales</taxon>
        <taxon>Nectriaceae</taxon>
        <taxon>Fusarium</taxon>
        <taxon>Fusarium solani species complex</taxon>
    </lineage>
</organism>
<dbReference type="Pfam" id="PF11051">
    <property type="entry name" value="Mannosyl_trans3"/>
    <property type="match status" value="1"/>
</dbReference>
<dbReference type="Proteomes" id="UP000277212">
    <property type="component" value="Unassembled WGS sequence"/>
</dbReference>
<keyword evidence="3" id="KW-0328">Glycosyltransferase</keyword>
<dbReference type="STRING" id="2010991.A0A3M2RQS6"/>
<reference evidence="11 12" key="1">
    <citation type="submission" date="2017-06" db="EMBL/GenBank/DDBJ databases">
        <title>Comparative genomic analysis of Ambrosia Fusariam Clade fungi.</title>
        <authorList>
            <person name="Stajich J.E."/>
            <person name="Carrillo J."/>
            <person name="Kijimoto T."/>
            <person name="Eskalen A."/>
            <person name="O'Donnell K."/>
            <person name="Kasson M."/>
        </authorList>
    </citation>
    <scope>NUCLEOTIDE SEQUENCE [LARGE SCALE GENOMIC DNA]</scope>
    <source>
        <strain evidence="11">UCR3666</strain>
    </source>
</reference>
<accession>A0A3M2RQS6</accession>
<dbReference type="GO" id="GO:0000033">
    <property type="term" value="F:alpha-1,3-mannosyltransferase activity"/>
    <property type="evidence" value="ECO:0007669"/>
    <property type="project" value="TreeGrafter"/>
</dbReference>
<keyword evidence="5 10" id="KW-0812">Transmembrane</keyword>
<keyword evidence="6" id="KW-0735">Signal-anchor</keyword>
<evidence type="ECO:0000256" key="2">
    <source>
        <dbReference type="ARBA" id="ARBA00009105"/>
    </source>
</evidence>
<keyword evidence="12" id="KW-1185">Reference proteome</keyword>
<evidence type="ECO:0000256" key="8">
    <source>
        <dbReference type="ARBA" id="ARBA00023136"/>
    </source>
</evidence>
<name>A0A3M2RQS6_9HYPO</name>
<keyword evidence="8 10" id="KW-0472">Membrane</keyword>
<sequence>MTLESAMGLGHRFRDPRRILVRLGIFVSFSIVLLLVTCRGWPSEWLRVDWSQLPQAELDNITATAREFSDHEIKPPYKDQFWEVGQRSRQLSQWISKSDKLNPNSYVAQELLATTETTAQQLFPFLQRPARNPGSKTPLSDLRKSFVKSSRGIVIPVGGGEQSIRFASHLIVTLRKVLGCTLPIQIAYAGDDDLSNEERGKIAGLEGAMDVEFLNVFGVFDDKTMKLKDGGWAIKAFAVLASTFEQVILLDADAVFLQKPEALFSQKPYVKKGAYLFHDRLLWQHAFRSRHDWWNDQIKIPSPEMNNSLVWTEDYAEECDSGVVVVNKARVDVLVGMLHVAWQNTYDVREEVTYKLTHGDKESWWLGLELGGSTYEFEKHYGSMIGWADDANAQNVTKVCSFVIAHTDDKDKLIWYNGSLLKNKKVDPKGYEVPEYWMVDGKWHKGATKADMSCMDGSEAIELTEEEKRVLKESIDAAKKVDEYLKVKLD</sequence>
<evidence type="ECO:0000313" key="11">
    <source>
        <dbReference type="EMBL" id="RMJ07607.1"/>
    </source>
</evidence>
<evidence type="ECO:0000256" key="9">
    <source>
        <dbReference type="ARBA" id="ARBA00023180"/>
    </source>
</evidence>
<dbReference type="GO" id="GO:0016020">
    <property type="term" value="C:membrane"/>
    <property type="evidence" value="ECO:0007669"/>
    <property type="project" value="UniProtKB-SubCell"/>
</dbReference>
<dbReference type="PANTHER" id="PTHR31392:SF1">
    <property type="entry name" value="ALPHA-1,3-MANNOSYLTRANSFERASE MNN1-RELATED"/>
    <property type="match status" value="1"/>
</dbReference>
<dbReference type="OrthoDB" id="430354at2759"/>
<proteinExistence type="inferred from homology"/>
<dbReference type="GO" id="GO:0006493">
    <property type="term" value="P:protein O-linked glycosylation"/>
    <property type="evidence" value="ECO:0007669"/>
    <property type="project" value="TreeGrafter"/>
</dbReference>
<dbReference type="SUPFAM" id="SSF53448">
    <property type="entry name" value="Nucleotide-diphospho-sugar transferases"/>
    <property type="match status" value="1"/>
</dbReference>